<evidence type="ECO:0000313" key="1">
    <source>
        <dbReference type="EMBL" id="RYO24109.1"/>
    </source>
</evidence>
<organism evidence="1 2">
    <name type="scientific">Alternaria arborescens</name>
    <dbReference type="NCBI Taxonomy" id="156630"/>
    <lineage>
        <taxon>Eukaryota</taxon>
        <taxon>Fungi</taxon>
        <taxon>Dikarya</taxon>
        <taxon>Ascomycota</taxon>
        <taxon>Pezizomycotina</taxon>
        <taxon>Dothideomycetes</taxon>
        <taxon>Pleosporomycetidae</taxon>
        <taxon>Pleosporales</taxon>
        <taxon>Pleosporineae</taxon>
        <taxon>Pleosporaceae</taxon>
        <taxon>Alternaria</taxon>
        <taxon>Alternaria sect. Alternaria</taxon>
    </lineage>
</organism>
<name>A0A4Q4PWB9_9PLEO</name>
<reference evidence="2" key="1">
    <citation type="journal article" date="2019" name="bioRxiv">
        <title>Genomics, evolutionary history and diagnostics of the Alternaria alternata species group including apple and Asian pear pathotypes.</title>
        <authorList>
            <person name="Armitage A.D."/>
            <person name="Cockerton H.M."/>
            <person name="Sreenivasaprasad S."/>
            <person name="Woodhall J.W."/>
            <person name="Lane C.R."/>
            <person name="Harrison R.J."/>
            <person name="Clarkson J.P."/>
        </authorList>
    </citation>
    <scope>NUCLEOTIDE SEQUENCE [LARGE SCALE GENOMIC DNA]</scope>
    <source>
        <strain evidence="2">RGR 97.0016</strain>
    </source>
</reference>
<keyword evidence="2" id="KW-1185">Reference proteome</keyword>
<sequence length="76" mass="8308">MVTAPNEWAASLGATTRLRSEAELHCQNVVIVATEPRPQSGGEGQMVPEPCAMLVVYTMPSWLAKWVAKKLRLAQT</sequence>
<accession>A0A4Q4PWB9</accession>
<proteinExistence type="predicted"/>
<dbReference type="EMBL" id="PEJP01000116">
    <property type="protein sequence ID" value="RYO24109.1"/>
    <property type="molecule type" value="Genomic_DNA"/>
</dbReference>
<comment type="caution">
    <text evidence="1">The sequence shown here is derived from an EMBL/GenBank/DDBJ whole genome shotgun (WGS) entry which is preliminary data.</text>
</comment>
<dbReference type="AlphaFoldDB" id="A0A4Q4PWB9"/>
<dbReference type="Proteomes" id="UP000293823">
    <property type="component" value="Unassembled WGS sequence"/>
</dbReference>
<protein>
    <submittedName>
        <fullName evidence="1">Uncharacterized protein</fullName>
    </submittedName>
</protein>
<evidence type="ECO:0000313" key="2">
    <source>
        <dbReference type="Proteomes" id="UP000293823"/>
    </source>
</evidence>
<gene>
    <name evidence="1" type="ORF">AA0113_g12675</name>
</gene>